<dbReference type="InParanoid" id="A0A316VBS0"/>
<dbReference type="CDD" id="cd01425">
    <property type="entry name" value="RPS2"/>
    <property type="match status" value="1"/>
</dbReference>
<feature type="region of interest" description="Disordered" evidence="5">
    <location>
        <begin position="323"/>
        <end position="364"/>
    </location>
</feature>
<dbReference type="Pfam" id="PF00318">
    <property type="entry name" value="Ribosomal_S2"/>
    <property type="match status" value="1"/>
</dbReference>
<dbReference type="SUPFAM" id="SSF52313">
    <property type="entry name" value="Ribosomal protein S2"/>
    <property type="match status" value="1"/>
</dbReference>
<dbReference type="PANTHER" id="PTHR12534:SF0">
    <property type="entry name" value="SMALL RIBOSOMAL SUBUNIT PROTEIN US2M"/>
    <property type="match status" value="1"/>
</dbReference>
<dbReference type="InterPro" id="IPR023591">
    <property type="entry name" value="Ribosomal_uS2_flav_dom_sf"/>
</dbReference>
<dbReference type="FunCoup" id="A0A316VBS0">
    <property type="interactions" value="165"/>
</dbReference>
<evidence type="ECO:0000256" key="3">
    <source>
        <dbReference type="ARBA" id="ARBA00023274"/>
    </source>
</evidence>
<evidence type="ECO:0000256" key="2">
    <source>
        <dbReference type="ARBA" id="ARBA00022980"/>
    </source>
</evidence>
<dbReference type="OrthoDB" id="2320368at2759"/>
<keyword evidence="2 4" id="KW-0689">Ribosomal protein</keyword>
<feature type="compositionally biased region" description="Basic and acidic residues" evidence="5">
    <location>
        <begin position="323"/>
        <end position="337"/>
    </location>
</feature>
<dbReference type="InterPro" id="IPR018130">
    <property type="entry name" value="Ribosomal_uS2_CS"/>
</dbReference>
<evidence type="ECO:0000256" key="5">
    <source>
        <dbReference type="SAM" id="MobiDB-lite"/>
    </source>
</evidence>
<name>A0A316VBS0_9BASI</name>
<dbReference type="InterPro" id="IPR001865">
    <property type="entry name" value="Ribosomal_uS2"/>
</dbReference>
<feature type="compositionally biased region" description="Polar residues" evidence="5">
    <location>
        <begin position="1"/>
        <end position="10"/>
    </location>
</feature>
<dbReference type="PRINTS" id="PR00395">
    <property type="entry name" value="RIBOSOMALS2"/>
</dbReference>
<dbReference type="RefSeq" id="XP_025355314.1">
    <property type="nucleotide sequence ID" value="XM_025497249.1"/>
</dbReference>
<keyword evidence="7" id="KW-1185">Reference proteome</keyword>
<proteinExistence type="inferred from homology"/>
<evidence type="ECO:0000256" key="1">
    <source>
        <dbReference type="ARBA" id="ARBA00006242"/>
    </source>
</evidence>
<dbReference type="InterPro" id="IPR005706">
    <property type="entry name" value="Ribosomal_uS2_bac/mit/plastid"/>
</dbReference>
<dbReference type="EMBL" id="KZ819603">
    <property type="protein sequence ID" value="PWN35012.1"/>
    <property type="molecule type" value="Genomic_DNA"/>
</dbReference>
<comment type="similarity">
    <text evidence="1 4">Belongs to the universal ribosomal protein uS2 family.</text>
</comment>
<dbReference type="AlphaFoldDB" id="A0A316VBS0"/>
<dbReference type="HAMAP" id="MF_00291_B">
    <property type="entry name" value="Ribosomal_uS2_B"/>
    <property type="match status" value="1"/>
</dbReference>
<dbReference type="PANTHER" id="PTHR12534">
    <property type="entry name" value="30S RIBOSOMAL PROTEIN S2 PROKARYOTIC AND ORGANELLAR"/>
    <property type="match status" value="1"/>
</dbReference>
<evidence type="ECO:0000256" key="4">
    <source>
        <dbReference type="RuleBase" id="RU003631"/>
    </source>
</evidence>
<accession>A0A316VBS0</accession>
<protein>
    <submittedName>
        <fullName evidence="6">Ribosomal protein S2</fullName>
    </submittedName>
</protein>
<feature type="region of interest" description="Disordered" evidence="5">
    <location>
        <begin position="1"/>
        <end position="24"/>
    </location>
</feature>
<feature type="compositionally biased region" description="Basic residues" evidence="5">
    <location>
        <begin position="338"/>
        <end position="349"/>
    </location>
</feature>
<dbReference type="PROSITE" id="PS00963">
    <property type="entry name" value="RIBOSOMAL_S2_2"/>
    <property type="match status" value="1"/>
</dbReference>
<dbReference type="STRING" id="1280837.A0A316VBS0"/>
<dbReference type="GeneID" id="37019030"/>
<keyword evidence="3 4" id="KW-0687">Ribonucleoprotein</keyword>
<sequence length="364" mass="39501">MASPLASTSRHMLGNSGHGKGSVSGLVRRAFTSSAYQKDALTASGSSVREAEPVASSKEYYDNLKANERQAAIDQERERLHIRQARLRNLADLGSTQTRENSYRPHHGRLNPITARQLTVSHLMAATAHVGHAKSSLSRASAGFVYGTRNGQTIIDVERFTLPALRLACKIVKETVFRDGVVVFLGTAEGTEHAIVSAAKRLGKNGFHVTGGRWLPGTLSNAPKVLGRAILANVDEYETYLLEADPLNLATQRLKPDLIVVLNPKSNLYAINEATQAGVPTIGVIDTDVDPRLVTYAIPANDESVRTCELVVGLLSKAGQEGLENRKVWEDEQDKKQSKALRNSRRAPSKKAAESSEATESSEE</sequence>
<dbReference type="GO" id="GO:0006412">
    <property type="term" value="P:translation"/>
    <property type="evidence" value="ECO:0007669"/>
    <property type="project" value="InterPro"/>
</dbReference>
<organism evidence="6 7">
    <name type="scientific">Meira miltonrushii</name>
    <dbReference type="NCBI Taxonomy" id="1280837"/>
    <lineage>
        <taxon>Eukaryota</taxon>
        <taxon>Fungi</taxon>
        <taxon>Dikarya</taxon>
        <taxon>Basidiomycota</taxon>
        <taxon>Ustilaginomycotina</taxon>
        <taxon>Exobasidiomycetes</taxon>
        <taxon>Exobasidiales</taxon>
        <taxon>Brachybasidiaceae</taxon>
        <taxon>Meira</taxon>
    </lineage>
</organism>
<evidence type="ECO:0000313" key="6">
    <source>
        <dbReference type="EMBL" id="PWN35012.1"/>
    </source>
</evidence>
<dbReference type="Gene3D" id="3.40.50.10490">
    <property type="entry name" value="Glucose-6-phosphate isomerase like protein, domain 1"/>
    <property type="match status" value="1"/>
</dbReference>
<reference evidence="6 7" key="1">
    <citation type="journal article" date="2018" name="Mol. Biol. Evol.">
        <title>Broad Genomic Sampling Reveals a Smut Pathogenic Ancestry of the Fungal Clade Ustilaginomycotina.</title>
        <authorList>
            <person name="Kijpornyongpan T."/>
            <person name="Mondo S.J."/>
            <person name="Barry K."/>
            <person name="Sandor L."/>
            <person name="Lee J."/>
            <person name="Lipzen A."/>
            <person name="Pangilinan J."/>
            <person name="LaButti K."/>
            <person name="Hainaut M."/>
            <person name="Henrissat B."/>
            <person name="Grigoriev I.V."/>
            <person name="Spatafora J.W."/>
            <person name="Aime M.C."/>
        </authorList>
    </citation>
    <scope>NUCLEOTIDE SEQUENCE [LARGE SCALE GENOMIC DNA]</scope>
    <source>
        <strain evidence="6 7">MCA 3882</strain>
    </source>
</reference>
<dbReference type="GO" id="GO:0003735">
    <property type="term" value="F:structural constituent of ribosome"/>
    <property type="evidence" value="ECO:0007669"/>
    <property type="project" value="InterPro"/>
</dbReference>
<feature type="compositionally biased region" description="Low complexity" evidence="5">
    <location>
        <begin position="355"/>
        <end position="364"/>
    </location>
</feature>
<evidence type="ECO:0000313" key="7">
    <source>
        <dbReference type="Proteomes" id="UP000245771"/>
    </source>
</evidence>
<gene>
    <name evidence="6" type="ORF">FA14DRAFT_144614</name>
</gene>
<dbReference type="GO" id="GO:0005763">
    <property type="term" value="C:mitochondrial small ribosomal subunit"/>
    <property type="evidence" value="ECO:0007669"/>
    <property type="project" value="TreeGrafter"/>
</dbReference>
<dbReference type="Proteomes" id="UP000245771">
    <property type="component" value="Unassembled WGS sequence"/>
</dbReference>